<proteinExistence type="predicted"/>
<name>A0ABP1CU86_9APHY</name>
<organism evidence="3 4">
    <name type="scientific">Somion occarium</name>
    <dbReference type="NCBI Taxonomy" id="3059160"/>
    <lineage>
        <taxon>Eukaryota</taxon>
        <taxon>Fungi</taxon>
        <taxon>Dikarya</taxon>
        <taxon>Basidiomycota</taxon>
        <taxon>Agaricomycotina</taxon>
        <taxon>Agaricomycetes</taxon>
        <taxon>Polyporales</taxon>
        <taxon>Cerrenaceae</taxon>
        <taxon>Somion</taxon>
    </lineage>
</organism>
<feature type="compositionally biased region" description="Polar residues" evidence="1">
    <location>
        <begin position="255"/>
        <end position="276"/>
    </location>
</feature>
<feature type="transmembrane region" description="Helical" evidence="2">
    <location>
        <begin position="54"/>
        <end position="77"/>
    </location>
</feature>
<keyword evidence="2" id="KW-0472">Membrane</keyword>
<feature type="transmembrane region" description="Helical" evidence="2">
    <location>
        <begin position="14"/>
        <end position="33"/>
    </location>
</feature>
<sequence>MPDWNSPEELLRDAGIYVKLTHVMAGVYFWEFATSLDFEWQFISGKKKFHWPMIFYFLARYLILMCLIGILVALNTTTPVNCAALYGVVGFAGQASVGLPSLILAIRTMVIWRMDLRVVIPLSVLIVGHWVFILLGSVITGNWVDGQGCLFDVHYHYALIVTFVYSVCFDLLVLSLTAWKLLLNKQRRSQIVKLMFNDGLIYFVACFVVNVPAMVLMALNLNAIMGAIFNLPAATIATTMACRAVRRLHNFSTQGPEMFSSKSNSEQAVSSGNPRSHTPGGINPISIARTARRSSGVHVQMDTFTVADHDSERKYDAKYRDPEGMAY</sequence>
<feature type="transmembrane region" description="Helical" evidence="2">
    <location>
        <begin position="118"/>
        <end position="143"/>
    </location>
</feature>
<keyword evidence="2" id="KW-0812">Transmembrane</keyword>
<keyword evidence="2" id="KW-1133">Transmembrane helix</keyword>
<reference evidence="4" key="1">
    <citation type="submission" date="2024-04" db="EMBL/GenBank/DDBJ databases">
        <authorList>
            <person name="Shaw F."/>
            <person name="Minotto A."/>
        </authorList>
    </citation>
    <scope>NUCLEOTIDE SEQUENCE [LARGE SCALE GENOMIC DNA]</scope>
</reference>
<evidence type="ECO:0008006" key="5">
    <source>
        <dbReference type="Google" id="ProtNLM"/>
    </source>
</evidence>
<accession>A0ABP1CU86</accession>
<protein>
    <recommendedName>
        <fullName evidence="5">Transmembrane protein</fullName>
    </recommendedName>
</protein>
<dbReference type="Proteomes" id="UP001497453">
    <property type="component" value="Chromosome 10"/>
</dbReference>
<feature type="transmembrane region" description="Helical" evidence="2">
    <location>
        <begin position="83"/>
        <end position="106"/>
    </location>
</feature>
<gene>
    <name evidence="3" type="ORF">GFSPODELE1_LOCUS2072</name>
</gene>
<evidence type="ECO:0000313" key="4">
    <source>
        <dbReference type="Proteomes" id="UP001497453"/>
    </source>
</evidence>
<dbReference type="EMBL" id="OZ037953">
    <property type="protein sequence ID" value="CAL1698258.1"/>
    <property type="molecule type" value="Genomic_DNA"/>
</dbReference>
<evidence type="ECO:0000256" key="2">
    <source>
        <dbReference type="SAM" id="Phobius"/>
    </source>
</evidence>
<feature type="transmembrane region" description="Helical" evidence="2">
    <location>
        <begin position="200"/>
        <end position="218"/>
    </location>
</feature>
<evidence type="ECO:0000256" key="1">
    <source>
        <dbReference type="SAM" id="MobiDB-lite"/>
    </source>
</evidence>
<feature type="transmembrane region" description="Helical" evidence="2">
    <location>
        <begin position="155"/>
        <end position="179"/>
    </location>
</feature>
<feature type="transmembrane region" description="Helical" evidence="2">
    <location>
        <begin position="224"/>
        <end position="245"/>
    </location>
</feature>
<evidence type="ECO:0000313" key="3">
    <source>
        <dbReference type="EMBL" id="CAL1698258.1"/>
    </source>
</evidence>
<feature type="region of interest" description="Disordered" evidence="1">
    <location>
        <begin position="255"/>
        <end position="285"/>
    </location>
</feature>
<keyword evidence="4" id="KW-1185">Reference proteome</keyword>